<dbReference type="Gene3D" id="1.25.10.10">
    <property type="entry name" value="Leucine-rich Repeat Variant"/>
    <property type="match status" value="1"/>
</dbReference>
<comment type="subcellular location">
    <subcellularLocation>
        <location evidence="1 9">Cytoplasm</location>
    </subcellularLocation>
    <subcellularLocation>
        <location evidence="9">Nucleus</location>
    </subcellularLocation>
    <text evidence="9">Shuttles between the nucleus and the cytoplasm.</text>
</comment>
<evidence type="ECO:0000256" key="4">
    <source>
        <dbReference type="ARBA" id="ARBA00022448"/>
    </source>
</evidence>
<evidence type="ECO:0000256" key="9">
    <source>
        <dbReference type="RuleBase" id="RU366037"/>
    </source>
</evidence>
<reference evidence="12" key="1">
    <citation type="submission" date="2021-06" db="EMBL/GenBank/DDBJ databases">
        <authorList>
            <person name="Kallberg Y."/>
            <person name="Tangrot J."/>
            <person name="Rosling A."/>
        </authorList>
    </citation>
    <scope>NUCLEOTIDE SEQUENCE</scope>
    <source>
        <strain evidence="12">BR232B</strain>
    </source>
</reference>
<keyword evidence="8 9" id="KW-0539">Nucleus</keyword>
<dbReference type="SUPFAM" id="SSF48371">
    <property type="entry name" value="ARM repeat"/>
    <property type="match status" value="1"/>
</dbReference>
<dbReference type="InterPro" id="IPR013598">
    <property type="entry name" value="Exportin-1/Importin-b-like"/>
</dbReference>
<dbReference type="OrthoDB" id="26399at2759"/>
<evidence type="ECO:0000313" key="13">
    <source>
        <dbReference type="Proteomes" id="UP000789739"/>
    </source>
</evidence>
<evidence type="ECO:0000259" key="11">
    <source>
        <dbReference type="Pfam" id="PF19282"/>
    </source>
</evidence>
<evidence type="ECO:0000256" key="6">
    <source>
        <dbReference type="ARBA" id="ARBA00022555"/>
    </source>
</evidence>
<dbReference type="AlphaFoldDB" id="A0A9N9FKA9"/>
<dbReference type="InterPro" id="IPR011989">
    <property type="entry name" value="ARM-like"/>
</dbReference>
<dbReference type="Proteomes" id="UP000789739">
    <property type="component" value="Unassembled WGS sequence"/>
</dbReference>
<dbReference type="GO" id="GO:0005643">
    <property type="term" value="C:nuclear pore"/>
    <property type="evidence" value="ECO:0007669"/>
    <property type="project" value="TreeGrafter"/>
</dbReference>
<accession>A0A9N9FKA9</accession>
<dbReference type="InterPro" id="IPR016024">
    <property type="entry name" value="ARM-type_fold"/>
</dbReference>
<proteinExistence type="inferred from homology"/>
<protein>
    <recommendedName>
        <fullName evidence="3 9">Exportin-T</fullName>
    </recommendedName>
    <alternativeName>
        <fullName evidence="9">Exportin(tRNA)</fullName>
    </alternativeName>
    <alternativeName>
        <fullName evidence="9">tRNA exportin</fullName>
    </alternativeName>
</protein>
<dbReference type="GO" id="GO:0000049">
    <property type="term" value="F:tRNA binding"/>
    <property type="evidence" value="ECO:0007669"/>
    <property type="project" value="UniProtKB-UniRule"/>
</dbReference>
<comment type="function">
    <text evidence="9">tRNA nucleus export receptor which facilitates tRNA translocation across the nuclear pore complex.</text>
</comment>
<dbReference type="GO" id="GO:0005737">
    <property type="term" value="C:cytoplasm"/>
    <property type="evidence" value="ECO:0007669"/>
    <property type="project" value="UniProtKB-SubCell"/>
</dbReference>
<dbReference type="PANTHER" id="PTHR15952:SF11">
    <property type="entry name" value="EXPORTIN-T"/>
    <property type="match status" value="1"/>
</dbReference>
<keyword evidence="7 9" id="KW-0694">RNA-binding</keyword>
<gene>
    <name evidence="12" type="ORF">PBRASI_LOCUS4509</name>
</gene>
<organism evidence="12 13">
    <name type="scientific">Paraglomus brasilianum</name>
    <dbReference type="NCBI Taxonomy" id="144538"/>
    <lineage>
        <taxon>Eukaryota</taxon>
        <taxon>Fungi</taxon>
        <taxon>Fungi incertae sedis</taxon>
        <taxon>Mucoromycota</taxon>
        <taxon>Glomeromycotina</taxon>
        <taxon>Glomeromycetes</taxon>
        <taxon>Paraglomerales</taxon>
        <taxon>Paraglomeraceae</taxon>
        <taxon>Paraglomus</taxon>
    </lineage>
</organism>
<keyword evidence="13" id="KW-1185">Reference proteome</keyword>
<keyword evidence="5 9" id="KW-0963">Cytoplasm</keyword>
<dbReference type="Pfam" id="PF19282">
    <property type="entry name" value="Exportin-T"/>
    <property type="match status" value="1"/>
</dbReference>
<keyword evidence="4 9" id="KW-0813">Transport</keyword>
<comment type="similarity">
    <text evidence="2 9">Belongs to the exportin family.</text>
</comment>
<dbReference type="GO" id="GO:0031267">
    <property type="term" value="F:small GTPase binding"/>
    <property type="evidence" value="ECO:0007669"/>
    <property type="project" value="InterPro"/>
</dbReference>
<dbReference type="GO" id="GO:0071528">
    <property type="term" value="P:tRNA re-export from nucleus"/>
    <property type="evidence" value="ECO:0007669"/>
    <property type="project" value="UniProtKB-UniRule"/>
</dbReference>
<comment type="caution">
    <text evidence="12">The sequence shown here is derived from an EMBL/GenBank/DDBJ whole genome shotgun (WGS) entry which is preliminary data.</text>
</comment>
<evidence type="ECO:0000256" key="8">
    <source>
        <dbReference type="ARBA" id="ARBA00023242"/>
    </source>
</evidence>
<evidence type="ECO:0000259" key="10">
    <source>
        <dbReference type="Pfam" id="PF08389"/>
    </source>
</evidence>
<evidence type="ECO:0000256" key="5">
    <source>
        <dbReference type="ARBA" id="ARBA00022490"/>
    </source>
</evidence>
<dbReference type="InterPro" id="IPR040017">
    <property type="entry name" value="XPOT"/>
</dbReference>
<evidence type="ECO:0000256" key="1">
    <source>
        <dbReference type="ARBA" id="ARBA00004496"/>
    </source>
</evidence>
<dbReference type="Pfam" id="PF08389">
    <property type="entry name" value="Xpo1"/>
    <property type="match status" value="1"/>
</dbReference>
<evidence type="ECO:0000313" key="12">
    <source>
        <dbReference type="EMBL" id="CAG8539388.1"/>
    </source>
</evidence>
<dbReference type="GO" id="GO:0016363">
    <property type="term" value="C:nuclear matrix"/>
    <property type="evidence" value="ECO:0007669"/>
    <property type="project" value="TreeGrafter"/>
</dbReference>
<evidence type="ECO:0000256" key="7">
    <source>
        <dbReference type="ARBA" id="ARBA00022884"/>
    </source>
</evidence>
<evidence type="ECO:0000256" key="3">
    <source>
        <dbReference type="ARBA" id="ARBA00018928"/>
    </source>
</evidence>
<evidence type="ECO:0000256" key="2">
    <source>
        <dbReference type="ARBA" id="ARBA00009466"/>
    </source>
</evidence>
<keyword evidence="6 9" id="KW-0820">tRNA-binding</keyword>
<name>A0A9N9FKA9_9GLOM</name>
<feature type="domain" description="Exportin-T C-terminal" evidence="11">
    <location>
        <begin position="337"/>
        <end position="1005"/>
    </location>
</feature>
<dbReference type="InterPro" id="IPR045546">
    <property type="entry name" value="Exportin-T_C"/>
</dbReference>
<feature type="domain" description="Exportin-1/Importin-beta-like" evidence="10">
    <location>
        <begin position="108"/>
        <end position="262"/>
    </location>
</feature>
<sequence>MEEQIEQAVACALSSTADPSLKAQAIKYCQDLKESQGGWQPCLSLFMHIPKSTPEARMFALDVVEHALKNSYEDVDKQQVMLIRSTLMDYVKREYTGELGNNQESVEPSFLKNKFAHTITLIFVKSYPSMWNDFFDEFLSLLAPNGLSTNKRITDLFLRILRSIDEEVASLVVPRGNIEAARNVMIKDTMRNGDVQKLTTALYELLKEFHLRDEGIVNTCLSLIGLYIAWIDISLVVNDAYIPLLYQLLGEEAFRNAACECLTEIVNKGMKPLEKLSLIQYLNLTDVLGKLDLIVLTRTFASKVSDIHFTEYVAKLTNVLGMELCKIFEETEGITDATAASYSQIETLIPFLLKFLGDEYDDTSSAVFGFLGSLQGVVKLTSSQRELLHSLLNIIVLKMKYDEDTDWGGTDEDGEDEAEFVCMRKSLKVYFDAILVLDEDLFTSYIRSAVISTLDNYHKNGNEIDWRELELALHVLYLFGERGSITFVVKQGNEIVGLTPLGEMILKMIESNVSTYPHPSIPLYFFEVATRYYQFFDFRTDCIPSVLEAFVDTRGLHHSSRQIRSRSWYLFLRFVKALKAHMNGFVDTVLASIQDLLIVQTELLPNEGATDILSKDKAMTGIFNDQIYLFEATGILITAESVSPESQLNYAEAVINPLLSDIQQNLTDLSSHKDNLSILQIHHSIMAIGSFVRGFPDSLKGLSHTTQWKVFLNRVTEAILVVLEELSEYQIIRDAVRFAFARLVKALGTDVLPYLPTLINALLRDNQISELLDVLPFIGLIAHKFKPTIFNTINDLTLPLVEKVFTCLNQAPSGTDETRLLIDLRKAYLNFVLALFNSRMEAVFVSELNQPILETFLQFIIHCASDPSDIPTVKASFNILARAINSWASNEEAIERTSESVEPDRPLPGFEKFMYEHILRVCFELPLKPEFNLNDAQSVMVLSEITNIQRAMLAKRPTEFPKYLTSVWFPSIQCPPELAEEYIKALREPNARVFRKYFQAFIHRSKS</sequence>
<dbReference type="PANTHER" id="PTHR15952">
    <property type="entry name" value="EXPORTIN-T/LOS1"/>
    <property type="match status" value="1"/>
</dbReference>
<dbReference type="EMBL" id="CAJVPI010000472">
    <property type="protein sequence ID" value="CAG8539388.1"/>
    <property type="molecule type" value="Genomic_DNA"/>
</dbReference>